<dbReference type="CDD" id="cd19531">
    <property type="entry name" value="LCL_NRPS-like"/>
    <property type="match status" value="1"/>
</dbReference>
<dbReference type="PANTHER" id="PTHR45527:SF1">
    <property type="entry name" value="FATTY ACID SYNTHASE"/>
    <property type="match status" value="1"/>
</dbReference>
<dbReference type="PROSITE" id="PS50075">
    <property type="entry name" value="CARRIER"/>
    <property type="match status" value="1"/>
</dbReference>
<dbReference type="InterPro" id="IPR000873">
    <property type="entry name" value="AMP-dep_synth/lig_dom"/>
</dbReference>
<protein>
    <recommendedName>
        <fullName evidence="12">Non-ribosomal peptide synthetase</fullName>
    </recommendedName>
</protein>
<dbReference type="Proteomes" id="UP000186058">
    <property type="component" value="Unassembled WGS sequence"/>
</dbReference>
<dbReference type="InterPro" id="IPR029068">
    <property type="entry name" value="Glyas_Bleomycin-R_OHBP_Dase"/>
</dbReference>
<dbReference type="SMART" id="SM00823">
    <property type="entry name" value="PKS_PP"/>
    <property type="match status" value="1"/>
</dbReference>
<comment type="cofactor">
    <cofactor evidence="1">
        <name>pantetheine 4'-phosphate</name>
        <dbReference type="ChEBI" id="CHEBI:47942"/>
    </cofactor>
</comment>
<keyword evidence="5" id="KW-0677">Repeat</keyword>
<evidence type="ECO:0000313" key="10">
    <source>
        <dbReference type="EMBL" id="OKP79500.1"/>
    </source>
</evidence>
<keyword evidence="3" id="KW-0596">Phosphopantetheine</keyword>
<evidence type="ECO:0000256" key="7">
    <source>
        <dbReference type="ARBA" id="ARBA00023268"/>
    </source>
</evidence>
<evidence type="ECO:0000256" key="6">
    <source>
        <dbReference type="ARBA" id="ARBA00023194"/>
    </source>
</evidence>
<dbReference type="EMBL" id="LVWI01000092">
    <property type="protein sequence ID" value="OKP79500.1"/>
    <property type="molecule type" value="Genomic_DNA"/>
</dbReference>
<gene>
    <name evidence="10" type="ORF">A3844_28650</name>
</gene>
<evidence type="ECO:0000256" key="5">
    <source>
        <dbReference type="ARBA" id="ARBA00022737"/>
    </source>
</evidence>
<dbReference type="InterPro" id="IPR045851">
    <property type="entry name" value="AMP-bd_C_sf"/>
</dbReference>
<dbReference type="InterPro" id="IPR036736">
    <property type="entry name" value="ACP-like_sf"/>
</dbReference>
<proteinExistence type="inferred from homology"/>
<reference evidence="10 11" key="1">
    <citation type="submission" date="2016-03" db="EMBL/GenBank/DDBJ databases">
        <authorList>
            <person name="Sant'Anna F.H."/>
            <person name="Ambrosini A."/>
            <person name="Souza R."/>
            <person name="Bach E."/>
            <person name="Fernandes G."/>
            <person name="Balsanelli E."/>
            <person name="Baura V.A."/>
            <person name="Souza E.M."/>
            <person name="Passaglia L."/>
        </authorList>
    </citation>
    <scope>NUCLEOTIDE SEQUENCE [LARGE SCALE GENOMIC DNA]</scope>
    <source>
        <strain evidence="10 11">P26E</strain>
    </source>
</reference>
<dbReference type="PROSITE" id="PS00012">
    <property type="entry name" value="PHOSPHOPANTETHEINE"/>
    <property type="match status" value="1"/>
</dbReference>
<accession>A0ABX3EHF3</accession>
<evidence type="ECO:0000256" key="1">
    <source>
        <dbReference type="ARBA" id="ARBA00001957"/>
    </source>
</evidence>
<dbReference type="Pfam" id="PF13669">
    <property type="entry name" value="Glyoxalase_4"/>
    <property type="match status" value="1"/>
</dbReference>
<dbReference type="Pfam" id="PF00550">
    <property type="entry name" value="PP-binding"/>
    <property type="match status" value="1"/>
</dbReference>
<dbReference type="PANTHER" id="PTHR45527">
    <property type="entry name" value="NONRIBOSOMAL PEPTIDE SYNTHETASE"/>
    <property type="match status" value="1"/>
</dbReference>
<dbReference type="Gene3D" id="3.30.300.30">
    <property type="match status" value="1"/>
</dbReference>
<dbReference type="InterPro" id="IPR001242">
    <property type="entry name" value="Condensation_dom"/>
</dbReference>
<dbReference type="InterPro" id="IPR037523">
    <property type="entry name" value="VOC_core"/>
</dbReference>
<name>A0ABX3EHF3_9BACL</name>
<dbReference type="Gene3D" id="3.30.559.10">
    <property type="entry name" value="Chloramphenicol acetyltransferase-like domain"/>
    <property type="match status" value="3"/>
</dbReference>
<dbReference type="Gene3D" id="3.40.50.12780">
    <property type="entry name" value="N-terminal domain of ligase-like"/>
    <property type="match status" value="1"/>
</dbReference>
<dbReference type="SUPFAM" id="SSF47336">
    <property type="entry name" value="ACP-like"/>
    <property type="match status" value="1"/>
</dbReference>
<dbReference type="InterPro" id="IPR020806">
    <property type="entry name" value="PKS_PP-bd"/>
</dbReference>
<evidence type="ECO:0000256" key="2">
    <source>
        <dbReference type="ARBA" id="ARBA00006432"/>
    </source>
</evidence>
<dbReference type="PROSITE" id="PS51819">
    <property type="entry name" value="VOC"/>
    <property type="match status" value="1"/>
</dbReference>
<dbReference type="CDD" id="cd05930">
    <property type="entry name" value="A_NRPS"/>
    <property type="match status" value="1"/>
</dbReference>
<dbReference type="InterPro" id="IPR023213">
    <property type="entry name" value="CAT-like_dom_sf"/>
</dbReference>
<keyword evidence="4" id="KW-0597">Phosphoprotein</keyword>
<comment type="similarity">
    <text evidence="2">Belongs to the ATP-dependent AMP-binding enzyme family.</text>
</comment>
<dbReference type="InterPro" id="IPR042099">
    <property type="entry name" value="ANL_N_sf"/>
</dbReference>
<organism evidence="10 11">
    <name type="scientific">Paenibacillus helianthi</name>
    <dbReference type="NCBI Taxonomy" id="1349432"/>
    <lineage>
        <taxon>Bacteria</taxon>
        <taxon>Bacillati</taxon>
        <taxon>Bacillota</taxon>
        <taxon>Bacilli</taxon>
        <taxon>Bacillales</taxon>
        <taxon>Paenibacillaceae</taxon>
        <taxon>Paenibacillus</taxon>
    </lineage>
</organism>
<evidence type="ECO:0000259" key="9">
    <source>
        <dbReference type="PROSITE" id="PS51819"/>
    </source>
</evidence>
<dbReference type="SUPFAM" id="SSF52777">
    <property type="entry name" value="CoA-dependent acyltransferases"/>
    <property type="match status" value="6"/>
</dbReference>
<dbReference type="InterPro" id="IPR010071">
    <property type="entry name" value="AA_adenyl_dom"/>
</dbReference>
<evidence type="ECO:0000313" key="11">
    <source>
        <dbReference type="Proteomes" id="UP000186058"/>
    </source>
</evidence>
<evidence type="ECO:0008006" key="12">
    <source>
        <dbReference type="Google" id="ProtNLM"/>
    </source>
</evidence>
<evidence type="ECO:0000256" key="3">
    <source>
        <dbReference type="ARBA" id="ARBA00022450"/>
    </source>
</evidence>
<dbReference type="Gene3D" id="3.10.180.10">
    <property type="entry name" value="2,3-Dihydroxybiphenyl 1,2-Dioxygenase, domain 1"/>
    <property type="match status" value="1"/>
</dbReference>
<keyword evidence="7" id="KW-0511">Multifunctional enzyme</keyword>
<dbReference type="InterPro" id="IPR025110">
    <property type="entry name" value="AMP-bd_C"/>
</dbReference>
<keyword evidence="6" id="KW-0045">Antibiotic biosynthesis</keyword>
<comment type="caution">
    <text evidence="10">The sequence shown here is derived from an EMBL/GenBank/DDBJ whole genome shotgun (WGS) entry which is preliminary data.</text>
</comment>
<dbReference type="InterPro" id="IPR006162">
    <property type="entry name" value="Ppantetheine_attach_site"/>
</dbReference>
<dbReference type="NCBIfam" id="TIGR01733">
    <property type="entry name" value="AA-adenyl-dom"/>
    <property type="match status" value="1"/>
</dbReference>
<dbReference type="Gene3D" id="1.10.1200.10">
    <property type="entry name" value="ACP-like"/>
    <property type="match status" value="1"/>
</dbReference>
<feature type="domain" description="Carrier" evidence="8">
    <location>
        <begin position="968"/>
        <end position="1043"/>
    </location>
</feature>
<dbReference type="SUPFAM" id="SSF54593">
    <property type="entry name" value="Glyoxalase/Bleomycin resistance protein/Dihydroxybiphenyl dioxygenase"/>
    <property type="match status" value="1"/>
</dbReference>
<evidence type="ECO:0000259" key="8">
    <source>
        <dbReference type="PROSITE" id="PS50075"/>
    </source>
</evidence>
<sequence>MKKADVADILPLSPTQESMLYHYRLEPASTKYHGQHILYLRGELDPICFNKAVDMVVDTNEMLRAVFRWENIQSPVQIIMKYKAMCIPYYDWSACREDNQRERLNQLLKKDQKEHFQLESGDTMRIRTIRMGRDQYVLVWSFHHIIMDGWSSGVLLNEIFTNYGSLIKEQRVAQRPKMKYKQYLRHLKDTKSNTQTAFYWKSYLKDFTTPTELPFHRQEGFPLGHRSLRICLDAELTEGLEQLSRDYEVTLSTLLQVGWAVVLGRYSGTKDVLFEVAHTGRSIPLAGIEEMVGLFVSTCPQRVKWDATSTVDSLLAVMSREQHERAPYLNVSVAELKGYSGIDVHSVLTYSLFLFQNYPINKSLRSLNLGIEIEEIQSFETANYALVVEIKHDDGLEIHFNYDTSLLQEAVVERIAKHYSNVLKGMIFQPDSQIVNTPIFDVEEQLRLLSAPMDVVSIPADQCVHELFDQVADKFPDATALIDSDKQMSYSQLQQITNQLARAISSKVTGNHRPVAVLCGRSTEMIVTLLGILKSGSFYVPLDPLIPTVRIKQIIDRIQPALLITDNSNMELACELELELLNVQDCSNWEGQYALTIEQTALASTSPAYAMFTSGSTGKPKGVIVNHSQLINSLWWHNEFVGINTETRTLQIATLTFDASVVEIFCTLLTGGTLHLLQENDNKSPKRLIDLIQLHQINFILVVPTMYRALLDYAEHAPEGALSSVKRVICTGEMMTASLAKHHYTLLPQSSLYNLYGPTENSISASGYLVPEQVVHDGPIPIGKPSYNVSVYILDEDMQLLPKGSTGEIYLGGMGVTAGYIGDEARTAASYLETVYGRLYRTGDLARWLEDGSLQYFGRKDFQVKIRGNRVEIEEIEAVVRSHAAIKEAAVVAVRVRDDQMLALCYVDDCMIDRDDLRNYISSQLPEYMVPSLYKRMDALPYTASGKLNKLALQQLEYVVTETGRTGYFNNQLEVELSSIWCRILNVKKVDIDDHFYSIGGHSLKAAELATRIQIQLSVVIALQDVARYPTIRQMAAYIAERGGQHQTTLAPIPKAELQPYYRASSAQKKIFILRHLEEESTSYNMSGILSITGTLNRSRAFNTFQRIINRHEVFRTSFFLQDGEVYQRILNEVAFDIDSEVMNGRTIEQVLQGYIRPFDLSQAPLLRVALVDTENEGQYLLFDSHHIVLDGTSLNLLMNEFIQLYHGSMLPAANLQYKDYTCWFWAKADGEGWNNQRSFWINQFKDKLSVMHFPSDYTRPLVKKFEGSHHLFTIESDLFNRLNHFVSESGSTVNIVLLSAYYVLLHKYTTQEDLVVGSLVSGRDHPDLNNIVGVFVNFLPIRCYPKRSVKYVDFLKEVQETVWQAYDNQTFPLEEIVSHFGKAIQPGRNPLFDTMLIYHNQREQELESMSEELQLKQISYESSTSKLDFKIDVTPTPSSYQCVLEYDTQLFRQDTMKVFSDNFLLVLDALLTDPGQRLADILIMKGASGQAEHQEPHVRLHHIGVAVADIEASHRQYGELGIGMGPVLHDPLQNVLLSIGRIEPGILFELVAPVDSASPVFRILKERGSIPYHLCFAVSDIDRLLHKLNTHGAQYEAVSEKKAAVLFDNAMVIFIYMKGLGLVELVETGSTISAEMNDTAGPVPTVRLLTESIESSVHCLHQFGYKLADQYVCMQTHHFVAVLHQDGGSIIELTAPRSGELKQMLAQYGSGITEIVHPVSDIVTCIDRFATVGIAYDFADVQGIYVRPAIANYLLLADGTDEHQRQQVINIEQDSLYSTERSFIQTRWVMQEQMEGTAANVVFGVDCIEELDGVLLEKSIYHLLRFNPLLWPSDRIEEYHLKLVDVQKMNEEERNEYLTKLMKAEISSTLNVAEGKMVRFMLVRIGIGRQRIIGCLHASVCDGHSINFIIEQMKATYTSLLNDRAPEVANNHTYASFAYKQQRMVKYGLLERERKKWIERTKAFEYPFGVGGKAGASVMYSLSGDRFAMFMQFVEHTKRSVEKVLLTSYVLLLQQMTQGSVVSAGVAVNGRPEEGYQETIGNFVNYVPFILDTRGAASFVQLLDRTSQALEEAAALTAYPATCLETDSILSWPTLFVAQAFLPDRQSTVWSGTLTDYCEPMMTGCPLTISCFVYGGSMQFIFGYDQIRVEKDMVESLARRFMVIVNKLAEVPK</sequence>
<dbReference type="RefSeq" id="WP_074109324.1">
    <property type="nucleotide sequence ID" value="NZ_LVWI01000092.1"/>
</dbReference>
<dbReference type="InterPro" id="IPR009081">
    <property type="entry name" value="PP-bd_ACP"/>
</dbReference>
<dbReference type="Pfam" id="PF00501">
    <property type="entry name" value="AMP-binding"/>
    <property type="match status" value="1"/>
</dbReference>
<dbReference type="Pfam" id="PF13193">
    <property type="entry name" value="AMP-binding_C"/>
    <property type="match status" value="1"/>
</dbReference>
<dbReference type="Gene3D" id="3.30.559.30">
    <property type="entry name" value="Nonribosomal peptide synthetase, condensation domain"/>
    <property type="match status" value="3"/>
</dbReference>
<keyword evidence="11" id="KW-1185">Reference proteome</keyword>
<dbReference type="Pfam" id="PF00668">
    <property type="entry name" value="Condensation"/>
    <property type="match status" value="3"/>
</dbReference>
<evidence type="ECO:0000256" key="4">
    <source>
        <dbReference type="ARBA" id="ARBA00022553"/>
    </source>
</evidence>
<feature type="domain" description="VOC" evidence="9">
    <location>
        <begin position="1500"/>
        <end position="1629"/>
    </location>
</feature>
<dbReference type="SUPFAM" id="SSF56801">
    <property type="entry name" value="Acetyl-CoA synthetase-like"/>
    <property type="match status" value="1"/>
</dbReference>